<accession>A0A5K3EV01</accession>
<evidence type="ECO:0000313" key="1">
    <source>
        <dbReference type="WBParaSite" id="MCU_003240-RA"/>
    </source>
</evidence>
<dbReference type="WBParaSite" id="MCU_003240-RA">
    <property type="protein sequence ID" value="MCU_003240-RA"/>
    <property type="gene ID" value="MCU_003240"/>
</dbReference>
<proteinExistence type="predicted"/>
<dbReference type="AlphaFoldDB" id="A0A5K3EV01"/>
<sequence length="150" mass="16421">MTAWYKATRVAYVLGHGWNYGATANDIVVPFHHPTGVARPTYSASPRFASFPGKLSCPTTAILVFPPPTRPPPRDVTFHTLTRISLQSSLIRTDARTHTHTLAVTYLTPLIEPFTTRAHACCRHHDHISVRAALLGLHTGGGRWGGAAIY</sequence>
<name>A0A5K3EV01_MESCO</name>
<reference evidence="1" key="1">
    <citation type="submission" date="2019-11" db="UniProtKB">
        <authorList>
            <consortium name="WormBaseParasite"/>
        </authorList>
    </citation>
    <scope>IDENTIFICATION</scope>
</reference>
<organism evidence="1">
    <name type="scientific">Mesocestoides corti</name>
    <name type="common">Flatworm</name>
    <dbReference type="NCBI Taxonomy" id="53468"/>
    <lineage>
        <taxon>Eukaryota</taxon>
        <taxon>Metazoa</taxon>
        <taxon>Spiralia</taxon>
        <taxon>Lophotrochozoa</taxon>
        <taxon>Platyhelminthes</taxon>
        <taxon>Cestoda</taxon>
        <taxon>Eucestoda</taxon>
        <taxon>Cyclophyllidea</taxon>
        <taxon>Mesocestoididae</taxon>
        <taxon>Mesocestoides</taxon>
    </lineage>
</organism>
<protein>
    <submittedName>
        <fullName evidence="1">Secreted protein</fullName>
    </submittedName>
</protein>